<evidence type="ECO:0000256" key="1">
    <source>
        <dbReference type="ARBA" id="ARBA00006484"/>
    </source>
</evidence>
<comment type="caution">
    <text evidence="4">The sequence shown here is derived from an EMBL/GenBank/DDBJ whole genome shotgun (WGS) entry which is preliminary data.</text>
</comment>
<dbReference type="AlphaFoldDB" id="A0A8H8RTG8"/>
<dbReference type="InterPro" id="IPR036291">
    <property type="entry name" value="NAD(P)-bd_dom_sf"/>
</dbReference>
<dbReference type="Pfam" id="PF00106">
    <property type="entry name" value="adh_short"/>
    <property type="match status" value="1"/>
</dbReference>
<evidence type="ECO:0000313" key="4">
    <source>
        <dbReference type="EMBL" id="TVY40916.1"/>
    </source>
</evidence>
<dbReference type="Proteomes" id="UP000462212">
    <property type="component" value="Unassembled WGS sequence"/>
</dbReference>
<dbReference type="EMBL" id="QGMJ01000158">
    <property type="protein sequence ID" value="TVY40916.1"/>
    <property type="molecule type" value="Genomic_DNA"/>
</dbReference>
<dbReference type="PANTHER" id="PTHR24320:SF236">
    <property type="entry name" value="SHORT-CHAIN DEHYDROGENASE-RELATED"/>
    <property type="match status" value="1"/>
</dbReference>
<dbReference type="PANTHER" id="PTHR24320">
    <property type="entry name" value="RETINOL DEHYDROGENASE"/>
    <property type="match status" value="1"/>
</dbReference>
<evidence type="ECO:0000256" key="3">
    <source>
        <dbReference type="ARBA" id="ARBA00023002"/>
    </source>
</evidence>
<gene>
    <name evidence="4" type="ORF">LSUB1_G002754</name>
</gene>
<reference evidence="4 5" key="1">
    <citation type="submission" date="2018-05" db="EMBL/GenBank/DDBJ databases">
        <title>Genome sequencing and assembly of the regulated plant pathogen Lachnellula willkommii and related sister species for the development of diagnostic species identification markers.</title>
        <authorList>
            <person name="Giroux E."/>
            <person name="Bilodeau G."/>
        </authorList>
    </citation>
    <scope>NUCLEOTIDE SEQUENCE [LARGE SCALE GENOMIC DNA]</scope>
    <source>
        <strain evidence="4 5">CBS 197.66</strain>
    </source>
</reference>
<evidence type="ECO:0000256" key="2">
    <source>
        <dbReference type="ARBA" id="ARBA00022857"/>
    </source>
</evidence>
<organism evidence="4 5">
    <name type="scientific">Lachnellula subtilissima</name>
    <dbReference type="NCBI Taxonomy" id="602034"/>
    <lineage>
        <taxon>Eukaryota</taxon>
        <taxon>Fungi</taxon>
        <taxon>Dikarya</taxon>
        <taxon>Ascomycota</taxon>
        <taxon>Pezizomycotina</taxon>
        <taxon>Leotiomycetes</taxon>
        <taxon>Helotiales</taxon>
        <taxon>Lachnaceae</taxon>
        <taxon>Lachnellula</taxon>
    </lineage>
</organism>
<dbReference type="OrthoDB" id="191139at2759"/>
<dbReference type="SUPFAM" id="SSF51735">
    <property type="entry name" value="NAD(P)-binding Rossmann-fold domains"/>
    <property type="match status" value="1"/>
</dbReference>
<dbReference type="PRINTS" id="PR00081">
    <property type="entry name" value="GDHRDH"/>
</dbReference>
<proteinExistence type="inferred from homology"/>
<protein>
    <submittedName>
        <fullName evidence="4">Putative oxidoreductase</fullName>
    </submittedName>
</protein>
<keyword evidence="2" id="KW-0521">NADP</keyword>
<dbReference type="InterPro" id="IPR002347">
    <property type="entry name" value="SDR_fam"/>
</dbReference>
<dbReference type="GO" id="GO:0016491">
    <property type="term" value="F:oxidoreductase activity"/>
    <property type="evidence" value="ECO:0007669"/>
    <property type="project" value="UniProtKB-KW"/>
</dbReference>
<accession>A0A8H8RTG8</accession>
<dbReference type="Gene3D" id="3.40.50.720">
    <property type="entry name" value="NAD(P)-binding Rossmann-like Domain"/>
    <property type="match status" value="1"/>
</dbReference>
<comment type="similarity">
    <text evidence="1">Belongs to the short-chain dehydrogenases/reductases (SDR) family.</text>
</comment>
<keyword evidence="5" id="KW-1185">Reference proteome</keyword>
<sequence>MHNFQNVVMTELSSAAIRHRPNLSPKARYPRPSKELAVVVGSDNRMGKTWSQIVPPTPQFTEKDVPDQTGKVEYPGWVFIVTGASSGVGQELAQILYSHNAKVYVAARSAEKATRAIESIKTNFPNSKGQMVYLHLDLDDLTTIKASAEEFLSKEDKLDVLWNNAGVMIPPQGSKTKQGYELQLGTNNLAPFLFTKLLTPILIKTAKSAPTGTVRVVWVSSSAAENFIPHGGVEIDNLDYKRDQRAWTKYGISKAGNIFHATEYAKRYGNDGIISVALNPGNLKTELTRHTPSFGQFIFSFLTYTPIHGAYTELFAGLSPEVTPAKNGAWIQPWGRFDELRQDVVASIKSEAEGGTGVAARFWEWTEEQVKAYL</sequence>
<name>A0A8H8RTG8_9HELO</name>
<evidence type="ECO:0000313" key="5">
    <source>
        <dbReference type="Proteomes" id="UP000462212"/>
    </source>
</evidence>
<keyword evidence="3" id="KW-0560">Oxidoreductase</keyword>